<name>A0A350H7T3_UNCW3</name>
<evidence type="ECO:0000313" key="2">
    <source>
        <dbReference type="Proteomes" id="UP000264062"/>
    </source>
</evidence>
<dbReference type="AlphaFoldDB" id="A0A350H7T3"/>
<dbReference type="Proteomes" id="UP000264062">
    <property type="component" value="Unassembled WGS sequence"/>
</dbReference>
<dbReference type="EMBL" id="DMZY01000006">
    <property type="protein sequence ID" value="HAV91599.1"/>
    <property type="molecule type" value="Genomic_DNA"/>
</dbReference>
<dbReference type="SUPFAM" id="SSF48452">
    <property type="entry name" value="TPR-like"/>
    <property type="match status" value="1"/>
</dbReference>
<proteinExistence type="predicted"/>
<reference evidence="1 2" key="1">
    <citation type="journal article" date="2018" name="Nat. Biotechnol.">
        <title>A standardized bacterial taxonomy based on genome phylogeny substantially revises the tree of life.</title>
        <authorList>
            <person name="Parks D.H."/>
            <person name="Chuvochina M."/>
            <person name="Waite D.W."/>
            <person name="Rinke C."/>
            <person name="Skarshewski A."/>
            <person name="Chaumeil P.A."/>
            <person name="Hugenholtz P."/>
        </authorList>
    </citation>
    <scope>NUCLEOTIDE SEQUENCE [LARGE SCALE GENOMIC DNA]</scope>
    <source>
        <strain evidence="1">UBA9956</strain>
    </source>
</reference>
<comment type="caution">
    <text evidence="1">The sequence shown here is derived from an EMBL/GenBank/DDBJ whole genome shotgun (WGS) entry which is preliminary data.</text>
</comment>
<organism evidence="1 2">
    <name type="scientific">candidate division WOR-3 bacterium</name>
    <dbReference type="NCBI Taxonomy" id="2052148"/>
    <lineage>
        <taxon>Bacteria</taxon>
        <taxon>Bacteria division WOR-3</taxon>
    </lineage>
</organism>
<dbReference type="PROSITE" id="PS51257">
    <property type="entry name" value="PROKAR_LIPOPROTEIN"/>
    <property type="match status" value="1"/>
</dbReference>
<dbReference type="InterPro" id="IPR011990">
    <property type="entry name" value="TPR-like_helical_dom_sf"/>
</dbReference>
<evidence type="ECO:0008006" key="3">
    <source>
        <dbReference type="Google" id="ProtNLM"/>
    </source>
</evidence>
<evidence type="ECO:0000313" key="1">
    <source>
        <dbReference type="EMBL" id="HAV91599.1"/>
    </source>
</evidence>
<accession>A0A350H7T3</accession>
<protein>
    <recommendedName>
        <fullName evidence="3">Tetratricopeptide repeat protein</fullName>
    </recommendedName>
</protein>
<sequence>MENRKIILILAVILIITSCSFIDPLSEDGWTYLKNNDFAKAHARFLRDFSDFPDSLDIVGGLSYTFFAFDERDSAKYYLDLSREIEPDNNFSIFVSLMYFRDEPESVSKNYRAFVSKYAEFPLYALREAVKSNSLHKLGLTNEIERDSFSYIYNILKRITDISDSLDTESSTDRFIMIEYINDLEE</sequence>
<gene>
    <name evidence="1" type="ORF">DCW38_00195</name>
</gene>